<feature type="binding site" evidence="7">
    <location>
        <position position="289"/>
    </location>
    <ligand>
        <name>Mg(2+)</name>
        <dbReference type="ChEBI" id="CHEBI:18420"/>
        <label>1</label>
        <note>catalytic</note>
    </ligand>
</feature>
<dbReference type="PANTHER" id="PTHR20854:SF4">
    <property type="entry name" value="INOSITOL-1-MONOPHOSPHATASE-RELATED"/>
    <property type="match status" value="1"/>
</dbReference>
<feature type="binding site" evidence="7">
    <location>
        <position position="130"/>
    </location>
    <ligand>
        <name>Mg(2+)</name>
        <dbReference type="ChEBI" id="CHEBI:18420"/>
        <label>1</label>
        <note>catalytic</note>
    </ligand>
</feature>
<dbReference type="GO" id="GO:0008934">
    <property type="term" value="F:inositol monophosphate 1-phosphatase activity"/>
    <property type="evidence" value="ECO:0007669"/>
    <property type="project" value="InterPro"/>
</dbReference>
<dbReference type="EMBL" id="JAGRRH010000017">
    <property type="protein sequence ID" value="KAG7352706.1"/>
    <property type="molecule type" value="Genomic_DNA"/>
</dbReference>
<keyword evidence="4 7" id="KW-0479">Metal-binding</keyword>
<evidence type="ECO:0000313" key="10">
    <source>
        <dbReference type="Proteomes" id="UP000693970"/>
    </source>
</evidence>
<dbReference type="AlphaFoldDB" id="A0A9K3PN00"/>
<dbReference type="PANTHER" id="PTHR20854">
    <property type="entry name" value="INOSITOL MONOPHOSPHATASE"/>
    <property type="match status" value="1"/>
</dbReference>
<gene>
    <name evidence="9" type="ORF">IV203_008754</name>
</gene>
<accession>A0A9K3PN00</accession>
<sequence>MSLKTRNNEKSEWTQTALSAATTSVVGLLAWYVGRYQRQTADDLSHVPPLLLTSPWAKELMLAIKLAKKAGSNMVEYLEAKGTIKESSIDLGIETKSGAEDLCTKIDVENEKLIMNGIRKMFPQHDIIGEETVGTGDIPPMNKDVPTWIIDPVDGTTNFSAGIHSLTCVSIAYCENNRPVVGVIYAPGTKELYLGVKGYGAYRNGMQIQQFPATSTKTLSTAIVCYEFGYAREKAHVDTILVGMSKVMHSRCRAIRQLGSGCLDLCLVASGRLDLVYAGLATEGWKPWDYAAGLIICQEAGCVMESIHQKAGDDFDLYSKSIICGVSRELVDEMRQLLQSK</sequence>
<evidence type="ECO:0000256" key="5">
    <source>
        <dbReference type="ARBA" id="ARBA00022801"/>
    </source>
</evidence>
<name>A0A9K3PN00_9STRA</name>
<reference evidence="9" key="2">
    <citation type="submission" date="2021-04" db="EMBL/GenBank/DDBJ databases">
        <authorList>
            <person name="Podell S."/>
        </authorList>
    </citation>
    <scope>NUCLEOTIDE SEQUENCE</scope>
    <source>
        <strain evidence="9">Hildebrandi</strain>
    </source>
</reference>
<comment type="pathway">
    <text evidence="8">Polyol metabolism; myo-inositol biosynthesis; myo-inositol from D-glucose 6-phosphate: step 2/2.</text>
</comment>
<organism evidence="9 10">
    <name type="scientific">Nitzschia inconspicua</name>
    <dbReference type="NCBI Taxonomy" id="303405"/>
    <lineage>
        <taxon>Eukaryota</taxon>
        <taxon>Sar</taxon>
        <taxon>Stramenopiles</taxon>
        <taxon>Ochrophyta</taxon>
        <taxon>Bacillariophyta</taxon>
        <taxon>Bacillariophyceae</taxon>
        <taxon>Bacillariophycidae</taxon>
        <taxon>Bacillariales</taxon>
        <taxon>Bacillariaceae</taxon>
        <taxon>Nitzschia</taxon>
    </lineage>
</organism>
<comment type="cofactor">
    <cofactor evidence="2 7 8">
        <name>Mg(2+)</name>
        <dbReference type="ChEBI" id="CHEBI:18420"/>
    </cofactor>
</comment>
<evidence type="ECO:0000313" key="9">
    <source>
        <dbReference type="EMBL" id="KAG7352706.1"/>
    </source>
</evidence>
<comment type="caution">
    <text evidence="9">The sequence shown here is derived from an EMBL/GenBank/DDBJ whole genome shotgun (WGS) entry which is preliminary data.</text>
</comment>
<evidence type="ECO:0000256" key="4">
    <source>
        <dbReference type="ARBA" id="ARBA00022723"/>
    </source>
</evidence>
<dbReference type="GO" id="GO:0007165">
    <property type="term" value="P:signal transduction"/>
    <property type="evidence" value="ECO:0007669"/>
    <property type="project" value="TreeGrafter"/>
</dbReference>
<comment type="similarity">
    <text evidence="3 8">Belongs to the inositol monophosphatase superfamily.</text>
</comment>
<dbReference type="Pfam" id="PF00459">
    <property type="entry name" value="Inositol_P"/>
    <property type="match status" value="1"/>
</dbReference>
<evidence type="ECO:0000256" key="3">
    <source>
        <dbReference type="ARBA" id="ARBA00009759"/>
    </source>
</evidence>
<dbReference type="CDD" id="cd01639">
    <property type="entry name" value="IMPase"/>
    <property type="match status" value="1"/>
</dbReference>
<dbReference type="EC" id="3.1.3.25" evidence="8"/>
<proteinExistence type="inferred from homology"/>
<evidence type="ECO:0000256" key="6">
    <source>
        <dbReference type="ARBA" id="ARBA00022842"/>
    </source>
</evidence>
<dbReference type="OrthoDB" id="10254945at2759"/>
<dbReference type="PROSITE" id="PS00629">
    <property type="entry name" value="IMP_1"/>
    <property type="match status" value="1"/>
</dbReference>
<keyword evidence="6 7" id="KW-0460">Magnesium</keyword>
<dbReference type="InterPro" id="IPR033942">
    <property type="entry name" value="IMPase"/>
</dbReference>
<reference evidence="9" key="1">
    <citation type="journal article" date="2021" name="Sci. Rep.">
        <title>Diploid genomic architecture of Nitzschia inconspicua, an elite biomass production diatom.</title>
        <authorList>
            <person name="Oliver A."/>
            <person name="Podell S."/>
            <person name="Pinowska A."/>
            <person name="Traller J.C."/>
            <person name="Smith S.R."/>
            <person name="McClure R."/>
            <person name="Beliaev A."/>
            <person name="Bohutskyi P."/>
            <person name="Hill E.A."/>
            <person name="Rabines A."/>
            <person name="Zheng H."/>
            <person name="Allen L.Z."/>
            <person name="Kuo A."/>
            <person name="Grigoriev I.V."/>
            <person name="Allen A.E."/>
            <person name="Hazlebeck D."/>
            <person name="Allen E.E."/>
        </authorList>
    </citation>
    <scope>NUCLEOTIDE SEQUENCE</scope>
    <source>
        <strain evidence="9">Hildebrandi</strain>
    </source>
</reference>
<protein>
    <recommendedName>
        <fullName evidence="8">Inositol-1-monophosphatase</fullName>
        <ecNumber evidence="8">3.1.3.25</ecNumber>
    </recommendedName>
</protein>
<dbReference type="Proteomes" id="UP000693970">
    <property type="component" value="Unassembled WGS sequence"/>
</dbReference>
<keyword evidence="5 8" id="KW-0378">Hydrolase</keyword>
<dbReference type="InterPro" id="IPR020583">
    <property type="entry name" value="Inositol_monoP_metal-BS"/>
</dbReference>
<keyword evidence="10" id="KW-1185">Reference proteome</keyword>
<feature type="binding site" evidence="7">
    <location>
        <position position="151"/>
    </location>
    <ligand>
        <name>Mg(2+)</name>
        <dbReference type="ChEBI" id="CHEBI:18420"/>
        <label>1</label>
        <note>catalytic</note>
    </ligand>
</feature>
<evidence type="ECO:0000256" key="1">
    <source>
        <dbReference type="ARBA" id="ARBA00001033"/>
    </source>
</evidence>
<dbReference type="InterPro" id="IPR000760">
    <property type="entry name" value="Inositol_monophosphatase-like"/>
</dbReference>
<evidence type="ECO:0000256" key="2">
    <source>
        <dbReference type="ARBA" id="ARBA00001946"/>
    </source>
</evidence>
<comment type="catalytic activity">
    <reaction evidence="1 8">
        <text>a myo-inositol phosphate + H2O = myo-inositol + phosphate</text>
        <dbReference type="Rhea" id="RHEA:24056"/>
        <dbReference type="ChEBI" id="CHEBI:15377"/>
        <dbReference type="ChEBI" id="CHEBI:17268"/>
        <dbReference type="ChEBI" id="CHEBI:43474"/>
        <dbReference type="ChEBI" id="CHEBI:84139"/>
        <dbReference type="EC" id="3.1.3.25"/>
    </reaction>
</comment>
<evidence type="ECO:0000256" key="8">
    <source>
        <dbReference type="RuleBase" id="RU364068"/>
    </source>
</evidence>
<dbReference type="GO" id="GO:0046872">
    <property type="term" value="F:metal ion binding"/>
    <property type="evidence" value="ECO:0007669"/>
    <property type="project" value="UniProtKB-KW"/>
</dbReference>
<evidence type="ECO:0000256" key="7">
    <source>
        <dbReference type="PIRSR" id="PIRSR600760-2"/>
    </source>
</evidence>
<feature type="binding site" evidence="7">
    <location>
        <position position="154"/>
    </location>
    <ligand>
        <name>Mg(2+)</name>
        <dbReference type="ChEBI" id="CHEBI:18420"/>
        <label>1</label>
        <note>catalytic</note>
    </ligand>
</feature>
<dbReference type="GO" id="GO:0006020">
    <property type="term" value="P:inositol metabolic process"/>
    <property type="evidence" value="ECO:0007669"/>
    <property type="project" value="TreeGrafter"/>
</dbReference>